<dbReference type="InterPro" id="IPR000182">
    <property type="entry name" value="GNAT_dom"/>
</dbReference>
<organism evidence="4 5">
    <name type="scientific">Actinorhabdospora filicis</name>
    <dbReference type="NCBI Taxonomy" id="1785913"/>
    <lineage>
        <taxon>Bacteria</taxon>
        <taxon>Bacillati</taxon>
        <taxon>Actinomycetota</taxon>
        <taxon>Actinomycetes</taxon>
        <taxon>Micromonosporales</taxon>
        <taxon>Micromonosporaceae</taxon>
        <taxon>Actinorhabdospora</taxon>
    </lineage>
</organism>
<name>A0A9W6SM92_9ACTN</name>
<dbReference type="PANTHER" id="PTHR43800:SF1">
    <property type="entry name" value="PEPTIDYL-LYSINE N-ACETYLTRANSFERASE YJAB"/>
    <property type="match status" value="1"/>
</dbReference>
<dbReference type="GO" id="GO:0016747">
    <property type="term" value="F:acyltransferase activity, transferring groups other than amino-acyl groups"/>
    <property type="evidence" value="ECO:0007669"/>
    <property type="project" value="InterPro"/>
</dbReference>
<dbReference type="Pfam" id="PF13508">
    <property type="entry name" value="Acetyltransf_7"/>
    <property type="match status" value="1"/>
</dbReference>
<evidence type="ECO:0000313" key="5">
    <source>
        <dbReference type="Proteomes" id="UP001165079"/>
    </source>
</evidence>
<gene>
    <name evidence="4" type="ORF">Afil01_31910</name>
</gene>
<dbReference type="PANTHER" id="PTHR43800">
    <property type="entry name" value="PEPTIDYL-LYSINE N-ACETYLTRANSFERASE YJAB"/>
    <property type="match status" value="1"/>
</dbReference>
<dbReference type="Gene3D" id="3.40.630.30">
    <property type="match status" value="1"/>
</dbReference>
<sequence>MTIRPAETRHFPALHDIEHAAAELYRSVGIPAIAELGPYGDDDLAGFVGEDLAWVFTDDADRPVAFLLAEIVDDCLYIAEVNVHPGSARQGLGRRLIDHAAAAGEYPALILTTFRDVPWNAPYYRRLGFVALADDEATPGLRAIREHQARIGLDRWPRVSMRRDSTTA</sequence>
<reference evidence="4" key="1">
    <citation type="submission" date="2023-03" db="EMBL/GenBank/DDBJ databases">
        <title>Actinorhabdospora filicis NBRC 111898.</title>
        <authorList>
            <person name="Ichikawa N."/>
            <person name="Sato H."/>
            <person name="Tonouchi N."/>
        </authorList>
    </citation>
    <scope>NUCLEOTIDE SEQUENCE</scope>
    <source>
        <strain evidence="4">NBRC 111898</strain>
    </source>
</reference>
<evidence type="ECO:0000256" key="2">
    <source>
        <dbReference type="ARBA" id="ARBA00023315"/>
    </source>
</evidence>
<dbReference type="RefSeq" id="WP_285663542.1">
    <property type="nucleotide sequence ID" value="NZ_BSTX01000002.1"/>
</dbReference>
<keyword evidence="5" id="KW-1185">Reference proteome</keyword>
<keyword evidence="2" id="KW-0012">Acyltransferase</keyword>
<evidence type="ECO:0000313" key="4">
    <source>
        <dbReference type="EMBL" id="GLZ78384.1"/>
    </source>
</evidence>
<keyword evidence="1" id="KW-0808">Transferase</keyword>
<dbReference type="SUPFAM" id="SSF55729">
    <property type="entry name" value="Acyl-CoA N-acyltransferases (Nat)"/>
    <property type="match status" value="1"/>
</dbReference>
<accession>A0A9W6SM92</accession>
<evidence type="ECO:0000256" key="1">
    <source>
        <dbReference type="ARBA" id="ARBA00022679"/>
    </source>
</evidence>
<dbReference type="InterPro" id="IPR016181">
    <property type="entry name" value="Acyl_CoA_acyltransferase"/>
</dbReference>
<dbReference type="CDD" id="cd04301">
    <property type="entry name" value="NAT_SF"/>
    <property type="match status" value="1"/>
</dbReference>
<dbReference type="PROSITE" id="PS51186">
    <property type="entry name" value="GNAT"/>
    <property type="match status" value="1"/>
</dbReference>
<dbReference type="EMBL" id="BSTX01000002">
    <property type="protein sequence ID" value="GLZ78384.1"/>
    <property type="molecule type" value="Genomic_DNA"/>
</dbReference>
<evidence type="ECO:0000259" key="3">
    <source>
        <dbReference type="PROSITE" id="PS51186"/>
    </source>
</evidence>
<dbReference type="AlphaFoldDB" id="A0A9W6SM92"/>
<feature type="domain" description="N-acetyltransferase" evidence="3">
    <location>
        <begin position="1"/>
        <end position="151"/>
    </location>
</feature>
<dbReference type="Proteomes" id="UP001165079">
    <property type="component" value="Unassembled WGS sequence"/>
</dbReference>
<protein>
    <submittedName>
        <fullName evidence="4">GCN5 family N-acetyltransferase</fullName>
    </submittedName>
</protein>
<proteinExistence type="predicted"/>
<comment type="caution">
    <text evidence="4">The sequence shown here is derived from an EMBL/GenBank/DDBJ whole genome shotgun (WGS) entry which is preliminary data.</text>
</comment>